<dbReference type="AlphaFoldDB" id="A0AAJ8L2D4"/>
<proteinExistence type="predicted"/>
<accession>A0AAJ8L2D4</accession>
<dbReference type="KEGG" id="kpin:30171580"/>
<evidence type="ECO:0000313" key="2">
    <source>
        <dbReference type="EMBL" id="WWC68924.1"/>
    </source>
</evidence>
<dbReference type="RefSeq" id="XP_070058745.1">
    <property type="nucleotide sequence ID" value="XM_070202644.1"/>
</dbReference>
<dbReference type="Pfam" id="PF11937">
    <property type="entry name" value="DUF3455"/>
    <property type="match status" value="1"/>
</dbReference>
<dbReference type="EMBL" id="CP144521">
    <property type="protein sequence ID" value="WWC68924.1"/>
    <property type="molecule type" value="Genomic_DNA"/>
</dbReference>
<evidence type="ECO:0000313" key="3">
    <source>
        <dbReference type="Proteomes" id="UP000094020"/>
    </source>
</evidence>
<feature type="signal peptide" evidence="1">
    <location>
        <begin position="1"/>
        <end position="17"/>
    </location>
</feature>
<dbReference type="PANTHER" id="PTHR35567">
    <property type="entry name" value="MALATE DEHYDROGENASE (AFU_ORTHOLOGUE AFUA_2G13800)"/>
    <property type="match status" value="1"/>
</dbReference>
<gene>
    <name evidence="2" type="ORF">I206_102860</name>
</gene>
<dbReference type="Proteomes" id="UP000094020">
    <property type="component" value="Chromosome 3"/>
</dbReference>
<reference evidence="2" key="2">
    <citation type="submission" date="2024-02" db="EMBL/GenBank/DDBJ databases">
        <title>Comparative genomics of Cryptococcus and Kwoniella reveals pathogenesis evolution and contrasting modes of karyotype evolution via chromosome fusion or intercentromeric recombination.</title>
        <authorList>
            <person name="Coelho M.A."/>
            <person name="David-Palma M."/>
            <person name="Shea T."/>
            <person name="Bowers K."/>
            <person name="McGinley-Smith S."/>
            <person name="Mohammad A.W."/>
            <person name="Gnirke A."/>
            <person name="Yurkov A.M."/>
            <person name="Nowrousian M."/>
            <person name="Sun S."/>
            <person name="Cuomo C.A."/>
            <person name="Heitman J."/>
        </authorList>
    </citation>
    <scope>NUCLEOTIDE SEQUENCE</scope>
    <source>
        <strain evidence="2">CBS 10737</strain>
    </source>
</reference>
<keyword evidence="3" id="KW-1185">Reference proteome</keyword>
<organism evidence="2 3">
    <name type="scientific">Kwoniella pini CBS 10737</name>
    <dbReference type="NCBI Taxonomy" id="1296096"/>
    <lineage>
        <taxon>Eukaryota</taxon>
        <taxon>Fungi</taxon>
        <taxon>Dikarya</taxon>
        <taxon>Basidiomycota</taxon>
        <taxon>Agaricomycotina</taxon>
        <taxon>Tremellomycetes</taxon>
        <taxon>Tremellales</taxon>
        <taxon>Cryptococcaceae</taxon>
        <taxon>Kwoniella</taxon>
    </lineage>
</organism>
<dbReference type="PANTHER" id="PTHR35567:SF1">
    <property type="entry name" value="CONSERVED FUNGAL PROTEIN (AFU_ORTHOLOGUE AFUA_1G14230)"/>
    <property type="match status" value="1"/>
</dbReference>
<evidence type="ECO:0000256" key="1">
    <source>
        <dbReference type="SAM" id="SignalP"/>
    </source>
</evidence>
<keyword evidence="1" id="KW-0732">Signal</keyword>
<dbReference type="InterPro" id="IPR021851">
    <property type="entry name" value="DUF3455"/>
</dbReference>
<reference evidence="2" key="1">
    <citation type="submission" date="2013-07" db="EMBL/GenBank/DDBJ databases">
        <authorList>
            <consortium name="The Broad Institute Genome Sequencing Platform"/>
            <person name="Cuomo C."/>
            <person name="Litvintseva A."/>
            <person name="Chen Y."/>
            <person name="Heitman J."/>
            <person name="Sun S."/>
            <person name="Springer D."/>
            <person name="Dromer F."/>
            <person name="Young S.K."/>
            <person name="Zeng Q."/>
            <person name="Gargeya S."/>
            <person name="Fitzgerald M."/>
            <person name="Abouelleil A."/>
            <person name="Alvarado L."/>
            <person name="Berlin A.M."/>
            <person name="Chapman S.B."/>
            <person name="Dewar J."/>
            <person name="Goldberg J."/>
            <person name="Griggs A."/>
            <person name="Gujja S."/>
            <person name="Hansen M."/>
            <person name="Howarth C."/>
            <person name="Imamovic A."/>
            <person name="Larimer J."/>
            <person name="McCowan C."/>
            <person name="Murphy C."/>
            <person name="Pearson M."/>
            <person name="Priest M."/>
            <person name="Roberts A."/>
            <person name="Saif S."/>
            <person name="Shea T."/>
            <person name="Sykes S."/>
            <person name="Wortman J."/>
            <person name="Nusbaum C."/>
            <person name="Birren B."/>
        </authorList>
    </citation>
    <scope>NUCLEOTIDE SEQUENCE</scope>
    <source>
        <strain evidence="2">CBS 10737</strain>
    </source>
</reference>
<evidence type="ECO:0008006" key="4">
    <source>
        <dbReference type="Google" id="ProtNLM"/>
    </source>
</evidence>
<sequence>MLSKFIFLFALLPAALSAPAADTSSSNVDLRSLASISKSNLKSLASKIPQNCQLTNITVPLNGQDGLSVPAGQVVSNVAVGRGIQNYTCSSGAYVSAGALANLFDMSCVFSMSSGFIEASQVSGLLPKMAFSALSFPDAGGLPIAMHHLFVLSGTPGSETRGAISPEFATNADKVIVSKVAAFNDPSNSSVNVPWLQLSALKDQGSLAKSVFRLNTVNGQPPASCVTEGEQLSVQYAAMYWFTR</sequence>
<name>A0AAJ8L2D4_9TREE</name>
<protein>
    <recommendedName>
        <fullName evidence="4">Malate dehydrogenase</fullName>
    </recommendedName>
</protein>
<feature type="chain" id="PRO_5042511542" description="Malate dehydrogenase" evidence="1">
    <location>
        <begin position="18"/>
        <end position="244"/>
    </location>
</feature>
<dbReference type="GeneID" id="30171580"/>